<evidence type="ECO:0000313" key="3">
    <source>
        <dbReference type="Proteomes" id="UP000199391"/>
    </source>
</evidence>
<keyword evidence="3" id="KW-1185">Reference proteome</keyword>
<evidence type="ECO:0000256" key="1">
    <source>
        <dbReference type="SAM" id="MobiDB-lite"/>
    </source>
</evidence>
<proteinExistence type="predicted"/>
<name>A0A1I7GRQ6_9BURK</name>
<accession>A0A1I7GRQ6</accession>
<protein>
    <submittedName>
        <fullName evidence="2">Uncharacterized protein</fullName>
    </submittedName>
</protein>
<dbReference type="Proteomes" id="UP000199391">
    <property type="component" value="Unassembled WGS sequence"/>
</dbReference>
<sequence length="120" mass="11734">MGCCGSKREQAARNAQAAMPFGAGRQVPAGQGGTGTGGQPGGQAGGYPGGYAGGLGGSPSPGPGAAGVPFVYDGQATLIVTGSATGRRYRFAGRGDRVAVDPRDAPGLMAMEKLRRLAPG</sequence>
<dbReference type="EMBL" id="FPBO01000004">
    <property type="protein sequence ID" value="SFU51118.1"/>
    <property type="molecule type" value="Genomic_DNA"/>
</dbReference>
<gene>
    <name evidence="2" type="ORF">SAMN05216552_100456</name>
</gene>
<reference evidence="3" key="1">
    <citation type="submission" date="2016-10" db="EMBL/GenBank/DDBJ databases">
        <authorList>
            <person name="Varghese N."/>
            <person name="Submissions S."/>
        </authorList>
    </citation>
    <scope>NUCLEOTIDE SEQUENCE [LARGE SCALE GENOMIC DNA]</scope>
    <source>
        <strain evidence="3">CGMCC 1.11014</strain>
    </source>
</reference>
<dbReference type="RefSeq" id="WP_093554494.1">
    <property type="nucleotide sequence ID" value="NZ_FPBO01000004.1"/>
</dbReference>
<evidence type="ECO:0000313" key="2">
    <source>
        <dbReference type="EMBL" id="SFU51118.1"/>
    </source>
</evidence>
<feature type="region of interest" description="Disordered" evidence="1">
    <location>
        <begin position="14"/>
        <end position="67"/>
    </location>
</feature>
<dbReference type="AlphaFoldDB" id="A0A1I7GRQ6"/>
<organism evidence="2 3">
    <name type="scientific">Pseudoduganella namucuonensis</name>
    <dbReference type="NCBI Taxonomy" id="1035707"/>
    <lineage>
        <taxon>Bacteria</taxon>
        <taxon>Pseudomonadati</taxon>
        <taxon>Pseudomonadota</taxon>
        <taxon>Betaproteobacteria</taxon>
        <taxon>Burkholderiales</taxon>
        <taxon>Oxalobacteraceae</taxon>
        <taxon>Telluria group</taxon>
        <taxon>Pseudoduganella</taxon>
    </lineage>
</organism>
<dbReference type="STRING" id="1035707.SAMN05216552_100456"/>
<dbReference type="OrthoDB" id="9157572at2"/>
<feature type="compositionally biased region" description="Gly residues" evidence="1">
    <location>
        <begin position="30"/>
        <end position="59"/>
    </location>
</feature>